<dbReference type="Gene3D" id="3.90.640.10">
    <property type="entry name" value="Actin, Chain A, domain 4"/>
    <property type="match status" value="1"/>
</dbReference>
<evidence type="ECO:0000313" key="2">
    <source>
        <dbReference type="Proteomes" id="UP001194696"/>
    </source>
</evidence>
<dbReference type="EMBL" id="JAAAIM010000103">
    <property type="protein sequence ID" value="KAG0294870.1"/>
    <property type="molecule type" value="Genomic_DNA"/>
</dbReference>
<dbReference type="Gene3D" id="3.30.420.40">
    <property type="match status" value="2"/>
</dbReference>
<evidence type="ECO:0008006" key="3">
    <source>
        <dbReference type="Google" id="ProtNLM"/>
    </source>
</evidence>
<proteinExistence type="predicted"/>
<dbReference type="SUPFAM" id="SSF53067">
    <property type="entry name" value="Actin-like ATPase domain"/>
    <property type="match status" value="2"/>
</dbReference>
<name>A0ABQ7KAV9_9FUNG</name>
<protein>
    <recommendedName>
        <fullName evidence="3">Actin-like ATPase domain-containing protein</fullName>
    </recommendedName>
</protein>
<organism evidence="1 2">
    <name type="scientific">Linnemannia gamsii</name>
    <dbReference type="NCBI Taxonomy" id="64522"/>
    <lineage>
        <taxon>Eukaryota</taxon>
        <taxon>Fungi</taxon>
        <taxon>Fungi incertae sedis</taxon>
        <taxon>Mucoromycota</taxon>
        <taxon>Mortierellomycotina</taxon>
        <taxon>Mortierellomycetes</taxon>
        <taxon>Mortierellales</taxon>
        <taxon>Mortierellaceae</taxon>
        <taxon>Linnemannia</taxon>
    </lineage>
</organism>
<gene>
    <name evidence="1" type="ORF">BGZ96_000281</name>
</gene>
<keyword evidence="2" id="KW-1185">Reference proteome</keyword>
<dbReference type="Proteomes" id="UP001194696">
    <property type="component" value="Unassembled WGS sequence"/>
</dbReference>
<dbReference type="InterPro" id="IPR043129">
    <property type="entry name" value="ATPase_NBD"/>
</dbReference>
<evidence type="ECO:0000313" key="1">
    <source>
        <dbReference type="EMBL" id="KAG0294870.1"/>
    </source>
</evidence>
<comment type="caution">
    <text evidence="1">The sequence shown here is derived from an EMBL/GenBank/DDBJ whole genome shotgun (WGS) entry which is preliminary data.</text>
</comment>
<accession>A0ABQ7KAV9</accession>
<dbReference type="PANTHER" id="PTHR14187">
    <property type="entry name" value="ALPHA KINASE/ELONGATION FACTOR 2 KINASE"/>
    <property type="match status" value="1"/>
</dbReference>
<sequence length="415" mass="46115">MAYLGQDMFSDAARKLRNYPLIMAFDIGTNLSRVSYASRQDFKDIHDITSWPKSSIQFQGVPTLSLYKKGSSDIVGWGYAARVAMLKSTAKYFCLLHGFKLQLDETEQEPLENGISALEAFTHYLKEIHEYAMGEIIRGTAKNFQPAHFQYVLTVPASWSDATKNKMRDAAISAGLIEKGDPPSRLILITELEAAALYCERRCDQLDLGHGDRFMVCEASRGAVDLAVFEIAITATDRRLSEVTNGHGASCGSDFIDKHMRRHLEEKFGHHAANFPDNLIPNLVDTFADAIKPQFDGLEDQFLLLPANRCFEDLEDPEAIGIDDGYLVLTAVELKEHVFEPVVKDVLSLIQEQLTQAGHCAAIFLVGGFGSSTYLYNRVKAQFSSQISLVSIPPRPELAVVRGAVYAGLNLYYGK</sequence>
<dbReference type="PANTHER" id="PTHR14187:SF5">
    <property type="entry name" value="HEAT SHOCK 70 KDA PROTEIN 12A"/>
    <property type="match status" value="1"/>
</dbReference>
<reference evidence="1 2" key="1">
    <citation type="journal article" date="2020" name="Fungal Divers.">
        <title>Resolving the Mortierellaceae phylogeny through synthesis of multi-gene phylogenetics and phylogenomics.</title>
        <authorList>
            <person name="Vandepol N."/>
            <person name="Liber J."/>
            <person name="Desiro A."/>
            <person name="Na H."/>
            <person name="Kennedy M."/>
            <person name="Barry K."/>
            <person name="Grigoriev I.V."/>
            <person name="Miller A.N."/>
            <person name="O'Donnell K."/>
            <person name="Stajich J.E."/>
            <person name="Bonito G."/>
        </authorList>
    </citation>
    <scope>NUCLEOTIDE SEQUENCE [LARGE SCALE GENOMIC DNA]</scope>
    <source>
        <strain evidence="1 2">AD045</strain>
    </source>
</reference>